<organism evidence="3 4">
    <name type="scientific">Fimbriimonas ginsengisoli</name>
    <dbReference type="NCBI Taxonomy" id="1005039"/>
    <lineage>
        <taxon>Bacteria</taxon>
        <taxon>Bacillati</taxon>
        <taxon>Armatimonadota</taxon>
        <taxon>Fimbriimonadia</taxon>
        <taxon>Fimbriimonadales</taxon>
        <taxon>Fimbriimonadaceae</taxon>
        <taxon>Fimbriimonas</taxon>
    </lineage>
</organism>
<protein>
    <recommendedName>
        <fullName evidence="5">YfhO family protein</fullName>
    </recommendedName>
</protein>
<evidence type="ECO:0000313" key="3">
    <source>
        <dbReference type="EMBL" id="MBI1757577.1"/>
    </source>
</evidence>
<keyword evidence="2" id="KW-0472">Membrane</keyword>
<feature type="transmembrane region" description="Helical" evidence="2">
    <location>
        <begin position="161"/>
        <end position="189"/>
    </location>
</feature>
<comment type="caution">
    <text evidence="3">The sequence shown here is derived from an EMBL/GenBank/DDBJ whole genome shotgun (WGS) entry which is preliminary data.</text>
</comment>
<evidence type="ECO:0000256" key="1">
    <source>
        <dbReference type="SAM" id="MobiDB-lite"/>
    </source>
</evidence>
<dbReference type="AlphaFoldDB" id="A0A931LUH4"/>
<feature type="region of interest" description="Disordered" evidence="1">
    <location>
        <begin position="724"/>
        <end position="748"/>
    </location>
</feature>
<feature type="transmembrane region" description="Helical" evidence="2">
    <location>
        <begin position="425"/>
        <end position="444"/>
    </location>
</feature>
<accession>A0A931LUH4</accession>
<feature type="transmembrane region" description="Helical" evidence="2">
    <location>
        <begin position="354"/>
        <end position="373"/>
    </location>
</feature>
<name>A0A931LUH4_FIMGI</name>
<keyword evidence="2" id="KW-1133">Transmembrane helix</keyword>
<feature type="transmembrane region" description="Helical" evidence="2">
    <location>
        <begin position="195"/>
        <end position="228"/>
    </location>
</feature>
<proteinExistence type="predicted"/>
<dbReference type="EMBL" id="JACOSL010000066">
    <property type="protein sequence ID" value="MBI1757577.1"/>
    <property type="molecule type" value="Genomic_DNA"/>
</dbReference>
<feature type="transmembrane region" description="Helical" evidence="2">
    <location>
        <begin position="491"/>
        <end position="511"/>
    </location>
</feature>
<keyword evidence="2" id="KW-0812">Transmembrane</keyword>
<evidence type="ECO:0000313" key="4">
    <source>
        <dbReference type="Proteomes" id="UP000727962"/>
    </source>
</evidence>
<feature type="transmembrane region" description="Helical" evidence="2">
    <location>
        <begin position="393"/>
        <end position="413"/>
    </location>
</feature>
<reference evidence="3" key="1">
    <citation type="submission" date="2020-07" db="EMBL/GenBank/DDBJ databases">
        <title>Huge and variable diversity of episymbiotic CPR bacteria and DPANN archaea in groundwater ecosystems.</title>
        <authorList>
            <person name="He C.Y."/>
            <person name="Keren R."/>
            <person name="Whittaker M."/>
            <person name="Farag I.F."/>
            <person name="Doudna J."/>
            <person name="Cate J.H.D."/>
            <person name="Banfield J.F."/>
        </authorList>
    </citation>
    <scope>NUCLEOTIDE SEQUENCE</scope>
    <source>
        <strain evidence="3">NC_groundwater_17_Pr7_B-0.1um_64_12</strain>
    </source>
</reference>
<evidence type="ECO:0000256" key="2">
    <source>
        <dbReference type="SAM" id="Phobius"/>
    </source>
</evidence>
<dbReference type="Proteomes" id="UP000727962">
    <property type="component" value="Unassembled WGS sequence"/>
</dbReference>
<gene>
    <name evidence="3" type="ORF">HYR64_10785</name>
</gene>
<sequence>MSRVRRAWPLAILAVFAFLPLWRTAFLGEAIGPFDQIRAIAPWNGPKPDGPWDVLQADGVLQFYSWRSLVLESWGKGQLPMWNPYELGGTPLLANSQSGALYPPHVLLGLLHVPVAPATTLLAWFHLFLAAAGVSASVQLLGGSKVGGVFAGGSFALSPFLLGWTALPSVISTVAWIPWLLVGVLSGWIGRPRCWALVALGTMMMLLAGHLQFAAYGLLAAGLVAVLAPVAWKNCGWRPFAYAAVGLAVGAGAAWPQLGPVLAYSKLSHRMAAPTEQGFEAYRSLALQPFELANLPSPSVLGDPHTAAPQEFALPSAYWPIVIKPGANLAESAVTLGPLVLALMFLLPWRDRRSWPVIALALISILLALGTPLNRLLYFGLPGWSSTGSPARVLALFVMSACVLAGFALSHVFATRAGKGGRSQILPLLPAILAVVSVLLERTAPVPERLRVGVDQLIVAAHSTAVPGLVITSAIGGVLLLLARRGPSRQALVFAIIAPALLAGFFVFALVPTGQPLAQVAGPPDLARIAVFNERWSLYRTPAALLPPNTASLSHIHELGGYDSLLNRNTVAELRQIDGRDPAPPENGNMMLIKPGATVQGLASAGVTETWALGLNGIERRPVAGPGRVACPAGDAKIIEEGADRLRVSASGPGNLVIKDNLAGCDWVGTLDGQTVLLRDGSRVEIALPPGRHELALKSRWPGWLAACWSLGLALLLVALAAKPGTPEPERPDTMSSELDNEPNRSRT</sequence>
<feature type="transmembrane region" description="Helical" evidence="2">
    <location>
        <begin position="464"/>
        <end position="484"/>
    </location>
</feature>
<feature type="transmembrane region" description="Helical" evidence="2">
    <location>
        <begin position="240"/>
        <end position="258"/>
    </location>
</feature>
<evidence type="ECO:0008006" key="5">
    <source>
        <dbReference type="Google" id="ProtNLM"/>
    </source>
</evidence>